<dbReference type="Pfam" id="PF02014">
    <property type="entry name" value="Reeler"/>
    <property type="match status" value="2"/>
</dbReference>
<evidence type="ECO:0000313" key="3">
    <source>
        <dbReference type="EMBL" id="KZS13189.1"/>
    </source>
</evidence>
<dbReference type="GO" id="GO:0016020">
    <property type="term" value="C:membrane"/>
    <property type="evidence" value="ECO:0007669"/>
    <property type="project" value="TreeGrafter"/>
</dbReference>
<dbReference type="OrthoDB" id="6418377at2759"/>
<dbReference type="PANTHER" id="PTHR45828:SF36">
    <property type="entry name" value="REELIN DOMAIN-CONTAINING PROTEIN"/>
    <property type="match status" value="1"/>
</dbReference>
<sequence>MLRCHAFAGSSRRFRGSYVWMDVHVTREKTRVNNPKVKRYSDNIPFHPSTPPTRIAAFWLLMVAPIDQIHGSPSGAPTAACESMTPGHGYDAQSNSSPFNTEIPAGMIAFMDDPVHLELRASSGTYFKGFLIMAFDKDDNSATPRPIGTFKLIEGSDGQLMNCGSGTMNAVTHTNNVGKNLVRVDWQPPKYYMGTAIFRTTYVQDVSTYWVKTESITVTFVMPDGSTHDPMMTMRADKMRFLFWRTPVHQSRTFQPQIVSPRKMFTCVIVSVFTLLVLPTANASPNGAPTAACGSMTPQHGYVPQTSASPFKAEIPVGEYVLMDDPVQLELRASAGATFKGFLIMAFDKDDDTKPIGTFTEPVDGQLLNCTDGFTNAVTHTNNTEKSLVKIKWQPPLYYMGTAVFRTTFVQNSTTYWVKTESIGVSFVMEIPSSASQSSTTWAGLIALLLALLIQ</sequence>
<dbReference type="CDD" id="cd08544">
    <property type="entry name" value="Reeler"/>
    <property type="match status" value="2"/>
</dbReference>
<proteinExistence type="predicted"/>
<protein>
    <submittedName>
        <fullName evidence="3">Secreted-like protein</fullName>
    </submittedName>
</protein>
<dbReference type="EMBL" id="LRGB01001253">
    <property type="protein sequence ID" value="KZS13189.1"/>
    <property type="molecule type" value="Genomic_DNA"/>
</dbReference>
<comment type="caution">
    <text evidence="3">The sequence shown here is derived from an EMBL/GenBank/DDBJ whole genome shotgun (WGS) entry which is preliminary data.</text>
</comment>
<gene>
    <name evidence="3" type="ORF">APZ42_021654</name>
</gene>
<reference evidence="3 4" key="1">
    <citation type="submission" date="2016-03" db="EMBL/GenBank/DDBJ databases">
        <title>EvidentialGene: Evidence-directed Construction of Genes on Genomes.</title>
        <authorList>
            <person name="Gilbert D.G."/>
            <person name="Choi J.-H."/>
            <person name="Mockaitis K."/>
            <person name="Colbourne J."/>
            <person name="Pfrender M."/>
        </authorList>
    </citation>
    <scope>NUCLEOTIDE SEQUENCE [LARGE SCALE GENOMIC DNA]</scope>
    <source>
        <strain evidence="3 4">Xinb3</strain>
        <tissue evidence="3">Complete organism</tissue>
    </source>
</reference>
<keyword evidence="4" id="KW-1185">Reference proteome</keyword>
<dbReference type="PANTHER" id="PTHR45828">
    <property type="entry name" value="CYTOCHROME B561/FERRIC REDUCTASE TRANSMEMBRANE"/>
    <property type="match status" value="1"/>
</dbReference>
<evidence type="ECO:0000256" key="1">
    <source>
        <dbReference type="SAM" id="MobiDB-lite"/>
    </source>
</evidence>
<organism evidence="3 4">
    <name type="scientific">Daphnia magna</name>
    <dbReference type="NCBI Taxonomy" id="35525"/>
    <lineage>
        <taxon>Eukaryota</taxon>
        <taxon>Metazoa</taxon>
        <taxon>Ecdysozoa</taxon>
        <taxon>Arthropoda</taxon>
        <taxon>Crustacea</taxon>
        <taxon>Branchiopoda</taxon>
        <taxon>Diplostraca</taxon>
        <taxon>Cladocera</taxon>
        <taxon>Anomopoda</taxon>
        <taxon>Daphniidae</taxon>
        <taxon>Daphnia</taxon>
    </lineage>
</organism>
<dbReference type="Proteomes" id="UP000076858">
    <property type="component" value="Unassembled WGS sequence"/>
</dbReference>
<dbReference type="PROSITE" id="PS51019">
    <property type="entry name" value="REELIN"/>
    <property type="match status" value="2"/>
</dbReference>
<evidence type="ECO:0000313" key="4">
    <source>
        <dbReference type="Proteomes" id="UP000076858"/>
    </source>
</evidence>
<dbReference type="InterPro" id="IPR002861">
    <property type="entry name" value="Reeler_dom"/>
</dbReference>
<feature type="domain" description="Reelin" evidence="2">
    <location>
        <begin position="278"/>
        <end position="440"/>
    </location>
</feature>
<feature type="domain" description="Reelin" evidence="2">
    <location>
        <begin position="66"/>
        <end position="233"/>
    </location>
</feature>
<dbReference type="Gene3D" id="2.60.40.4060">
    <property type="entry name" value="Reeler domain"/>
    <property type="match status" value="2"/>
</dbReference>
<feature type="region of interest" description="Disordered" evidence="1">
    <location>
        <begin position="74"/>
        <end position="95"/>
    </location>
</feature>
<dbReference type="STRING" id="35525.A0A164WE79"/>
<name>A0A164WE79_9CRUS</name>
<accession>A0A164WE79</accession>
<dbReference type="InterPro" id="IPR042307">
    <property type="entry name" value="Reeler_sf"/>
</dbReference>
<dbReference type="InterPro" id="IPR051237">
    <property type="entry name" value="Ferric-chelate_Red/DefProt"/>
</dbReference>
<dbReference type="AlphaFoldDB" id="A0A164WE79"/>
<evidence type="ECO:0000259" key="2">
    <source>
        <dbReference type="PROSITE" id="PS51019"/>
    </source>
</evidence>